<name>A0ABP9KWE7_9GAMM</name>
<dbReference type="InterPro" id="IPR016181">
    <property type="entry name" value="Acyl_CoA_acyltransferase"/>
</dbReference>
<dbReference type="Pfam" id="PF00583">
    <property type="entry name" value="Acetyltransf_1"/>
    <property type="match status" value="1"/>
</dbReference>
<gene>
    <name evidence="2" type="ORF">GCM10025759_00070</name>
</gene>
<evidence type="ECO:0000313" key="3">
    <source>
        <dbReference type="Proteomes" id="UP001501083"/>
    </source>
</evidence>
<dbReference type="EMBL" id="BAABKY010000001">
    <property type="protein sequence ID" value="GAA5066561.1"/>
    <property type="molecule type" value="Genomic_DNA"/>
</dbReference>
<evidence type="ECO:0000259" key="1">
    <source>
        <dbReference type="PROSITE" id="PS51186"/>
    </source>
</evidence>
<proteinExistence type="predicted"/>
<dbReference type="PROSITE" id="PS51186">
    <property type="entry name" value="GNAT"/>
    <property type="match status" value="1"/>
</dbReference>
<reference evidence="3" key="1">
    <citation type="journal article" date="2019" name="Int. J. Syst. Evol. Microbiol.">
        <title>The Global Catalogue of Microorganisms (GCM) 10K type strain sequencing project: providing services to taxonomists for standard genome sequencing and annotation.</title>
        <authorList>
            <consortium name="The Broad Institute Genomics Platform"/>
            <consortium name="The Broad Institute Genome Sequencing Center for Infectious Disease"/>
            <person name="Wu L."/>
            <person name="Ma J."/>
        </authorList>
    </citation>
    <scope>NUCLEOTIDE SEQUENCE [LARGE SCALE GENOMIC DNA]</scope>
    <source>
        <strain evidence="3">JCM 19212</strain>
    </source>
</reference>
<feature type="domain" description="N-acetyltransferase" evidence="1">
    <location>
        <begin position="16"/>
        <end position="172"/>
    </location>
</feature>
<protein>
    <submittedName>
        <fullName evidence="2">GNAT family N-acetyltransferase</fullName>
    </submittedName>
</protein>
<dbReference type="Proteomes" id="UP001501083">
    <property type="component" value="Unassembled WGS sequence"/>
</dbReference>
<keyword evidence="3" id="KW-1185">Reference proteome</keyword>
<dbReference type="InterPro" id="IPR000182">
    <property type="entry name" value="GNAT_dom"/>
</dbReference>
<accession>A0ABP9KWE7</accession>
<comment type="caution">
    <text evidence="2">The sequence shown here is derived from an EMBL/GenBank/DDBJ whole genome shotgun (WGS) entry which is preliminary data.</text>
</comment>
<dbReference type="Gene3D" id="3.40.630.30">
    <property type="match status" value="1"/>
</dbReference>
<organism evidence="2 3">
    <name type="scientific">Lysobacter panacisoli</name>
    <dbReference type="NCBI Taxonomy" id="1255263"/>
    <lineage>
        <taxon>Bacteria</taxon>
        <taxon>Pseudomonadati</taxon>
        <taxon>Pseudomonadota</taxon>
        <taxon>Gammaproteobacteria</taxon>
        <taxon>Lysobacterales</taxon>
        <taxon>Lysobacteraceae</taxon>
        <taxon>Lysobacter</taxon>
    </lineage>
</organism>
<dbReference type="SUPFAM" id="SSF55729">
    <property type="entry name" value="Acyl-CoA N-acyltransferases (Nat)"/>
    <property type="match status" value="1"/>
</dbReference>
<evidence type="ECO:0000313" key="2">
    <source>
        <dbReference type="EMBL" id="GAA5066561.1"/>
    </source>
</evidence>
<sequence length="181" mass="19345">MAGMSVVTARIVRVAPILDPDEPAAKAVRALRVTQEQYRFVGETAFNLGDTLRDPMSEAMAVWAGDEVVGFYRLDFAPNAVVGRSLGVPSVGLRAFVIDHGRQGLGYGAQAMTACCEDLRRRHPDRALLVLTVNVANPAAIAAYRKSGFVDTGELFNGGSAGPQHIMLRTLRTHAPATATP</sequence>